<reference evidence="2 3" key="1">
    <citation type="submission" date="2015-06" db="EMBL/GenBank/DDBJ databases">
        <authorList>
            <person name="Ju K.-S."/>
            <person name="Doroghazi J.R."/>
            <person name="Metcalf W.W."/>
        </authorList>
    </citation>
    <scope>NUCLEOTIDE SEQUENCE [LARGE SCALE GENOMIC DNA]</scope>
    <source>
        <strain evidence="2 3">NRRL 3414</strain>
    </source>
</reference>
<dbReference type="PATRIC" id="fig|1938.3.peg.8676"/>
<dbReference type="EMBL" id="LFNT01000014">
    <property type="protein sequence ID" value="KMS74288.1"/>
    <property type="molecule type" value="Genomic_DNA"/>
</dbReference>
<evidence type="ECO:0000313" key="3">
    <source>
        <dbReference type="Proteomes" id="UP000037432"/>
    </source>
</evidence>
<comment type="caution">
    <text evidence="2">The sequence shown here is derived from an EMBL/GenBank/DDBJ whole genome shotgun (WGS) entry which is preliminary data.</text>
</comment>
<dbReference type="OrthoDB" id="4255547at2"/>
<gene>
    <name evidence="2" type="ORF">ACM01_15450</name>
</gene>
<sequence>MSEKPAVTPDGYCTNTKPVSGTIEQVNGHALGGKFFKMHGRRYAACPCGRRPSLTDRGNLRRHKQPKE</sequence>
<evidence type="ECO:0000256" key="1">
    <source>
        <dbReference type="SAM" id="MobiDB-lite"/>
    </source>
</evidence>
<accession>A0A0J7ZGI6</accession>
<evidence type="ECO:0000313" key="2">
    <source>
        <dbReference type="EMBL" id="KMS74288.1"/>
    </source>
</evidence>
<dbReference type="AlphaFoldDB" id="A0A0J7ZGI6"/>
<protein>
    <submittedName>
        <fullName evidence="2">Uncharacterized protein</fullName>
    </submittedName>
</protein>
<name>A0A0J7ZGI6_STRVR</name>
<feature type="region of interest" description="Disordered" evidence="1">
    <location>
        <begin position="49"/>
        <end position="68"/>
    </location>
</feature>
<dbReference type="Proteomes" id="UP000037432">
    <property type="component" value="Unassembled WGS sequence"/>
</dbReference>
<organism evidence="2 3">
    <name type="scientific">Streptomyces viridochromogenes</name>
    <dbReference type="NCBI Taxonomy" id="1938"/>
    <lineage>
        <taxon>Bacteria</taxon>
        <taxon>Bacillati</taxon>
        <taxon>Actinomycetota</taxon>
        <taxon>Actinomycetes</taxon>
        <taxon>Kitasatosporales</taxon>
        <taxon>Streptomycetaceae</taxon>
        <taxon>Streptomyces</taxon>
    </lineage>
</organism>
<proteinExistence type="predicted"/>
<dbReference type="RefSeq" id="WP_048581770.1">
    <property type="nucleotide sequence ID" value="NZ_LFNT01000014.1"/>
</dbReference>